<gene>
    <name evidence="1" type="ORF">J7W16_18300</name>
</gene>
<dbReference type="RefSeq" id="WP_210598936.1">
    <property type="nucleotide sequence ID" value="NZ_JAGKSQ010000010.1"/>
</dbReference>
<accession>A0A940WYF9</accession>
<evidence type="ECO:0000313" key="1">
    <source>
        <dbReference type="EMBL" id="MBP3953077.1"/>
    </source>
</evidence>
<dbReference type="EMBL" id="JAGKSQ010000010">
    <property type="protein sequence ID" value="MBP3953077.1"/>
    <property type="molecule type" value="Genomic_DNA"/>
</dbReference>
<sequence length="107" mass="12043">MSNETVSEWLSHKGLSSTEIDFIDTVLTFTSTAIGLSNKLDEINQTLQVSFPDKKAKIVPNVTFGQFEKMLVDNGLFIDLNEMLIRYKTQGLCVDLCNQLLEIALEK</sequence>
<dbReference type="Proteomes" id="UP000678228">
    <property type="component" value="Unassembled WGS sequence"/>
</dbReference>
<organism evidence="1 2">
    <name type="scientific">Halalkalibacter suaedae</name>
    <dbReference type="NCBI Taxonomy" id="2822140"/>
    <lineage>
        <taxon>Bacteria</taxon>
        <taxon>Bacillati</taxon>
        <taxon>Bacillota</taxon>
        <taxon>Bacilli</taxon>
        <taxon>Bacillales</taxon>
        <taxon>Bacillaceae</taxon>
        <taxon>Halalkalibacter</taxon>
    </lineage>
</organism>
<name>A0A940WYF9_9BACI</name>
<proteinExistence type="predicted"/>
<evidence type="ECO:0000313" key="2">
    <source>
        <dbReference type="Proteomes" id="UP000678228"/>
    </source>
</evidence>
<dbReference type="AlphaFoldDB" id="A0A940WYF9"/>
<reference evidence="1" key="1">
    <citation type="submission" date="2021-03" db="EMBL/GenBank/DDBJ databases">
        <title>Bacillus suaedae sp. nov., isolated from Suaeda aralocaspica.</title>
        <authorList>
            <person name="Lei R.F.R."/>
        </authorList>
    </citation>
    <scope>NUCLEOTIDE SEQUENCE</scope>
    <source>
        <strain evidence="1">YZJH907-2</strain>
    </source>
</reference>
<keyword evidence="2" id="KW-1185">Reference proteome</keyword>
<comment type="caution">
    <text evidence="1">The sequence shown here is derived from an EMBL/GenBank/DDBJ whole genome shotgun (WGS) entry which is preliminary data.</text>
</comment>
<protein>
    <submittedName>
        <fullName evidence="1">Uncharacterized protein</fullName>
    </submittedName>
</protein>